<protein>
    <recommendedName>
        <fullName evidence="4">Pilus assembly protein TadG</fullName>
    </recommendedName>
</protein>
<feature type="compositionally biased region" description="Basic and acidic residues" evidence="1">
    <location>
        <begin position="518"/>
        <end position="529"/>
    </location>
</feature>
<comment type="caution">
    <text evidence="2">The sequence shown here is derived from an EMBL/GenBank/DDBJ whole genome shotgun (WGS) entry which is preliminary data.</text>
</comment>
<dbReference type="InterPro" id="IPR036465">
    <property type="entry name" value="vWFA_dom_sf"/>
</dbReference>
<gene>
    <name evidence="2" type="ORF">GCM10010985_15420</name>
</gene>
<name>A0ABQ1RC29_9BURK</name>
<dbReference type="SUPFAM" id="SSF53300">
    <property type="entry name" value="vWA-like"/>
    <property type="match status" value="1"/>
</dbReference>
<accession>A0ABQ1RC29</accession>
<evidence type="ECO:0000256" key="1">
    <source>
        <dbReference type="SAM" id="MobiDB-lite"/>
    </source>
</evidence>
<dbReference type="EMBL" id="BMEG01000002">
    <property type="protein sequence ID" value="GGD62183.1"/>
    <property type="molecule type" value="Genomic_DNA"/>
</dbReference>
<proteinExistence type="predicted"/>
<evidence type="ECO:0000313" key="3">
    <source>
        <dbReference type="Proteomes" id="UP000597138"/>
    </source>
</evidence>
<dbReference type="Proteomes" id="UP000597138">
    <property type="component" value="Unassembled WGS sequence"/>
</dbReference>
<organism evidence="2 3">
    <name type="scientific">Caballeronia grimmiae</name>
    <dbReference type="NCBI Taxonomy" id="1071679"/>
    <lineage>
        <taxon>Bacteria</taxon>
        <taxon>Pseudomonadati</taxon>
        <taxon>Pseudomonadota</taxon>
        <taxon>Betaproteobacteria</taxon>
        <taxon>Burkholderiales</taxon>
        <taxon>Burkholderiaceae</taxon>
        <taxon>Caballeronia</taxon>
    </lineage>
</organism>
<feature type="region of interest" description="Disordered" evidence="1">
    <location>
        <begin position="506"/>
        <end position="538"/>
    </location>
</feature>
<evidence type="ECO:0000313" key="2">
    <source>
        <dbReference type="EMBL" id="GGD62183.1"/>
    </source>
</evidence>
<evidence type="ECO:0008006" key="4">
    <source>
        <dbReference type="Google" id="ProtNLM"/>
    </source>
</evidence>
<keyword evidence="3" id="KW-1185">Reference proteome</keyword>
<dbReference type="RefSeq" id="WP_229753855.1">
    <property type="nucleotide sequence ID" value="NZ_BMEG01000002.1"/>
</dbReference>
<dbReference type="Gene3D" id="3.40.50.410">
    <property type="entry name" value="von Willebrand factor, type A domain"/>
    <property type="match status" value="1"/>
</dbReference>
<sequence length="614" mass="63490">MDSRARLSARLTFKPMPAARRFVRRVRDGERGAVAILFAMCASATIGSMCMALDAIDYAMTQGRMQMALDVATLSAGADLSHFNGTPTGANLATWQADARAYYNANMPTNALGFTMPDASFVATVTGTPAAGQKISLSASGSMPLFAPKVLSMHVSGPGSGSGSGSTPSSPQASIVSATNTALRLPESTLELVMVLDNTGSMSSAANGVSGETKMTGLKRAANTLIGSVLPSASKKSYIGLVPFASTVNVSGALSSSGSWLSSSWPVYNATSSIKTASWSGCPVEPRTGGYLSPEAYSPGDTRKFGRYYYNVPTSGLSVYTYSSRSNYSSCSLSKNYSPTVASNVPVTLGSGGANLCDYPSSGQGTGIGYRYDQYTSSGQTLTQNSGCLATPVTFLTQDETALTSAVNAMTPSGSTVIPIGLLWGWRMLEPAWSQNVAGKGNGWVSTDTSLPKPTDGTVSNLQRVMIVLTDGLNQIGAAGSIPNTLYFNGLSGVGSNSLAANTVKRADGSSMSNARTDSAELHGGDPRDPSSGNNAGWPDDANTFQLAICSAIKAKGITVYAITFGASASSSTAQVTMQSCASPGNYYHAPDNATLNSIFQQIAGRLGVLRLTQ</sequence>
<reference evidence="3" key="1">
    <citation type="journal article" date="2019" name="Int. J. Syst. Evol. Microbiol.">
        <title>The Global Catalogue of Microorganisms (GCM) 10K type strain sequencing project: providing services to taxonomists for standard genome sequencing and annotation.</title>
        <authorList>
            <consortium name="The Broad Institute Genomics Platform"/>
            <consortium name="The Broad Institute Genome Sequencing Center for Infectious Disease"/>
            <person name="Wu L."/>
            <person name="Ma J."/>
        </authorList>
    </citation>
    <scope>NUCLEOTIDE SEQUENCE [LARGE SCALE GENOMIC DNA]</scope>
    <source>
        <strain evidence="3">CGMCC 1.11013</strain>
    </source>
</reference>